<evidence type="ECO:0000313" key="2">
    <source>
        <dbReference type="EMBL" id="UOE78425.1"/>
    </source>
</evidence>
<keyword evidence="1" id="KW-0812">Transmembrane</keyword>
<dbReference type="EMBL" id="CP063416">
    <property type="protein sequence ID" value="UOE78425.1"/>
    <property type="molecule type" value="Genomic_DNA"/>
</dbReference>
<dbReference type="Proteomes" id="UP001058458">
    <property type="component" value="Plasmid unnamed2"/>
</dbReference>
<keyword evidence="1" id="KW-1133">Transmembrane helix</keyword>
<name>A0AB38R6D3_PARTM</name>
<evidence type="ECO:0000313" key="3">
    <source>
        <dbReference type="Proteomes" id="UP001058458"/>
    </source>
</evidence>
<gene>
    <name evidence="2" type="ORF">IMI45_20220</name>
</gene>
<sequence length="260" mass="30782">MTEQVRNILFKRIHAKKLLGILALPILVINLAILVVPNHLAMYIMLIPFLIIFGMTVSFLLLHRQQDITYRDYIVYLEKTTIYMKDMVMFSILKIKSFMYIIAKYMIIGYILFYILEFSITHDYLTNKDVIKWIAVSQIVFNSVSIILCMFLLFAFLYGCLKFIQIDSYKSLLLEVLNDLKNLGVQIKYTHHQGRCYLDVDYMLNQLLEMGALNNVDDVKNVYLKLKTNYKLFNQMEIRPFQNQTFLEKILCQVIRNKVH</sequence>
<dbReference type="AlphaFoldDB" id="A0AB38R6D3"/>
<organism evidence="2 3">
    <name type="scientific">Parageobacillus thermoglucosidasius</name>
    <name type="common">Geobacillus thermoglucosidasius</name>
    <dbReference type="NCBI Taxonomy" id="1426"/>
    <lineage>
        <taxon>Bacteria</taxon>
        <taxon>Bacillati</taxon>
        <taxon>Bacillota</taxon>
        <taxon>Bacilli</taxon>
        <taxon>Bacillales</taxon>
        <taxon>Anoxybacillaceae</taxon>
        <taxon>Parageobacillus</taxon>
    </lineage>
</organism>
<geneLocation type="plasmid" evidence="2 3">
    <name>unnamed2</name>
</geneLocation>
<feature type="transmembrane region" description="Helical" evidence="1">
    <location>
        <begin position="136"/>
        <end position="161"/>
    </location>
</feature>
<feature type="transmembrane region" description="Helical" evidence="1">
    <location>
        <begin position="97"/>
        <end position="116"/>
    </location>
</feature>
<evidence type="ECO:0000256" key="1">
    <source>
        <dbReference type="SAM" id="Phobius"/>
    </source>
</evidence>
<proteinExistence type="predicted"/>
<feature type="transmembrane region" description="Helical" evidence="1">
    <location>
        <begin position="18"/>
        <end position="36"/>
    </location>
</feature>
<protein>
    <submittedName>
        <fullName evidence="2">Uncharacterized protein</fullName>
    </submittedName>
</protein>
<keyword evidence="1" id="KW-0472">Membrane</keyword>
<reference evidence="2" key="1">
    <citation type="submission" date="2020-10" db="EMBL/GenBank/DDBJ databases">
        <authorList>
            <person name="Delgado J.A."/>
            <person name="Gonzalez J.M."/>
        </authorList>
    </citation>
    <scope>NUCLEOTIDE SEQUENCE</scope>
    <source>
        <strain evidence="2">23.6</strain>
        <plasmid evidence="2">unnamed2</plasmid>
    </source>
</reference>
<dbReference type="RefSeq" id="WP_248296015.1">
    <property type="nucleotide sequence ID" value="NZ_CP063416.1"/>
</dbReference>
<accession>A0AB38R6D3</accession>
<feature type="transmembrane region" description="Helical" evidence="1">
    <location>
        <begin position="42"/>
        <end position="62"/>
    </location>
</feature>
<keyword evidence="2" id="KW-0614">Plasmid</keyword>